<reference evidence="1 2" key="1">
    <citation type="journal article" date="2016" name="Nat. Commun.">
        <title>Ectomycorrhizal ecology is imprinted in the genome of the dominant symbiotic fungus Cenococcum geophilum.</title>
        <authorList>
            <consortium name="DOE Joint Genome Institute"/>
            <person name="Peter M."/>
            <person name="Kohler A."/>
            <person name="Ohm R.A."/>
            <person name="Kuo A."/>
            <person name="Krutzmann J."/>
            <person name="Morin E."/>
            <person name="Arend M."/>
            <person name="Barry K.W."/>
            <person name="Binder M."/>
            <person name="Choi C."/>
            <person name="Clum A."/>
            <person name="Copeland A."/>
            <person name="Grisel N."/>
            <person name="Haridas S."/>
            <person name="Kipfer T."/>
            <person name="LaButti K."/>
            <person name="Lindquist E."/>
            <person name="Lipzen A."/>
            <person name="Maire R."/>
            <person name="Meier B."/>
            <person name="Mihaltcheva S."/>
            <person name="Molinier V."/>
            <person name="Murat C."/>
            <person name="Poggeler S."/>
            <person name="Quandt C.A."/>
            <person name="Sperisen C."/>
            <person name="Tritt A."/>
            <person name="Tisserant E."/>
            <person name="Crous P.W."/>
            <person name="Henrissat B."/>
            <person name="Nehls U."/>
            <person name="Egli S."/>
            <person name="Spatafora J.W."/>
            <person name="Grigoriev I.V."/>
            <person name="Martin F.M."/>
        </authorList>
    </citation>
    <scope>NUCLEOTIDE SEQUENCE [LARGE SCALE GENOMIC DNA]</scope>
    <source>
        <strain evidence="1 2">CBS 207.34</strain>
    </source>
</reference>
<dbReference type="Gene3D" id="3.50.4.10">
    <property type="entry name" value="Hepatocyte Growth Factor"/>
    <property type="match status" value="1"/>
</dbReference>
<keyword evidence="2" id="KW-1185">Reference proteome</keyword>
<name>A0A8E2EMZ3_9PEZI</name>
<dbReference type="OrthoDB" id="160645at2759"/>
<proteinExistence type="predicted"/>
<dbReference type="EMBL" id="KV751121">
    <property type="protein sequence ID" value="OCL01496.1"/>
    <property type="molecule type" value="Genomic_DNA"/>
</dbReference>
<dbReference type="AlphaFoldDB" id="A0A8E2EMZ3"/>
<evidence type="ECO:0000313" key="1">
    <source>
        <dbReference type="EMBL" id="OCL01496.1"/>
    </source>
</evidence>
<gene>
    <name evidence="1" type="ORF">AOQ84DRAFT_383668</name>
</gene>
<evidence type="ECO:0000313" key="2">
    <source>
        <dbReference type="Proteomes" id="UP000250140"/>
    </source>
</evidence>
<organism evidence="1 2">
    <name type="scientific">Glonium stellatum</name>
    <dbReference type="NCBI Taxonomy" id="574774"/>
    <lineage>
        <taxon>Eukaryota</taxon>
        <taxon>Fungi</taxon>
        <taxon>Dikarya</taxon>
        <taxon>Ascomycota</taxon>
        <taxon>Pezizomycotina</taxon>
        <taxon>Dothideomycetes</taxon>
        <taxon>Pleosporomycetidae</taxon>
        <taxon>Gloniales</taxon>
        <taxon>Gloniaceae</taxon>
        <taxon>Glonium</taxon>
    </lineage>
</organism>
<sequence>MSALCRFDSPDFTRTLSGGGIPTFAVDPSNSNFLHAAGSFTNGYGSVCSFPTQYQLQKNTITPYLVLPGSTTTICTGGYRNIYTEFCGTYWTSVFSHVFRHCVTNLGNGLCLQFYHFNNYISCNTYRNYYDYTTTGTIVVTQTLPAQPSSTEVDYAYSTTVISTDYSTPPPLSTKTTTKYTSTVFSTFLLTATPSSTTTFTEYSSTSIDTEYSTSTISNTATLTQSVQSCYSSDSWSISSSFSSSLSSVTSSSTGSAPTSSSYICPDADGLIYTANSGKRFQVECYADHQVGQLAVDYTESFKACMQVCDSTSGCESLAYTGGFSSGYCYLKSEIGAISSASNVWGAKTILDTSSSVAPSSA</sequence>
<protein>
    <recommendedName>
        <fullName evidence="3">Apple domain-containing protein</fullName>
    </recommendedName>
</protein>
<evidence type="ECO:0008006" key="3">
    <source>
        <dbReference type="Google" id="ProtNLM"/>
    </source>
</evidence>
<accession>A0A8E2EMZ3</accession>
<dbReference type="Proteomes" id="UP000250140">
    <property type="component" value="Unassembled WGS sequence"/>
</dbReference>